<dbReference type="GO" id="GO:0016818">
    <property type="term" value="F:hydrolase activity, acting on acid anhydrides, in phosphorus-containing anhydrides"/>
    <property type="evidence" value="ECO:0007669"/>
    <property type="project" value="InterPro"/>
</dbReference>
<dbReference type="Gene3D" id="3.40.50.300">
    <property type="entry name" value="P-loop containing nucleotide triphosphate hydrolases"/>
    <property type="match status" value="2"/>
</dbReference>
<accession>W6M2U0</accession>
<dbReference type="GO" id="GO:0003678">
    <property type="term" value="F:DNA helicase activity"/>
    <property type="evidence" value="ECO:0007669"/>
    <property type="project" value="TreeGrafter"/>
</dbReference>
<feature type="domain" description="Helicase ATP-binding" evidence="5">
    <location>
        <begin position="21"/>
        <end position="297"/>
    </location>
</feature>
<dbReference type="PANTHER" id="PTHR11472">
    <property type="entry name" value="DNA REPAIR DEAD HELICASE RAD3/XP-D SUBFAMILY MEMBER"/>
    <property type="match status" value="1"/>
</dbReference>
<keyword evidence="3" id="KW-0067">ATP-binding</keyword>
<dbReference type="FunFam" id="3.40.50.300:FF:000466">
    <property type="entry name" value="ATP-dependent DNA helicase"/>
    <property type="match status" value="1"/>
</dbReference>
<organism evidence="6 7">
    <name type="scientific">Candidatus Competibacter denitrificans Run_A_D11</name>
    <dbReference type="NCBI Taxonomy" id="1400863"/>
    <lineage>
        <taxon>Bacteria</taxon>
        <taxon>Pseudomonadati</taxon>
        <taxon>Pseudomonadota</taxon>
        <taxon>Gammaproteobacteria</taxon>
        <taxon>Candidatus Competibacteraceae</taxon>
        <taxon>Candidatus Competibacter</taxon>
    </lineage>
</organism>
<gene>
    <name evidence="6" type="ORF">BN873_210072</name>
</gene>
<evidence type="ECO:0000256" key="4">
    <source>
        <dbReference type="ARBA" id="ARBA00038058"/>
    </source>
</evidence>
<dbReference type="InterPro" id="IPR006555">
    <property type="entry name" value="ATP-dep_Helicase_C"/>
</dbReference>
<keyword evidence="2" id="KW-0378">Hydrolase</keyword>
<dbReference type="SUPFAM" id="SSF52540">
    <property type="entry name" value="P-loop containing nucleoside triphosphate hydrolases"/>
    <property type="match status" value="2"/>
</dbReference>
<dbReference type="AlphaFoldDB" id="W6M2U0"/>
<dbReference type="EMBL" id="CBTJ020000027">
    <property type="protein sequence ID" value="CDI01851.1"/>
    <property type="molecule type" value="Genomic_DNA"/>
</dbReference>
<dbReference type="RefSeq" id="WP_242434372.1">
    <property type="nucleotide sequence ID" value="NZ_CBTJ020000027.1"/>
</dbReference>
<reference evidence="6" key="1">
    <citation type="submission" date="2013-07" db="EMBL/GenBank/DDBJ databases">
        <authorList>
            <person name="McIlroy S."/>
        </authorList>
    </citation>
    <scope>NUCLEOTIDE SEQUENCE [LARGE SCALE GENOMIC DNA]</scope>
    <source>
        <strain evidence="6">Run_A_D11</strain>
    </source>
</reference>
<dbReference type="Pfam" id="PF00270">
    <property type="entry name" value="DEAD"/>
    <property type="match status" value="1"/>
</dbReference>
<dbReference type="InterPro" id="IPR011545">
    <property type="entry name" value="DEAD/DEAH_box_helicase_dom"/>
</dbReference>
<comment type="similarity">
    <text evidence="4">Belongs to the helicase family. DinG subfamily.</text>
</comment>
<evidence type="ECO:0000259" key="5">
    <source>
        <dbReference type="PROSITE" id="PS51193"/>
    </source>
</evidence>
<name>W6M2U0_9GAMM</name>
<keyword evidence="7" id="KW-1185">Reference proteome</keyword>
<dbReference type="PROSITE" id="PS51193">
    <property type="entry name" value="HELICASE_ATP_BIND_2"/>
    <property type="match status" value="1"/>
</dbReference>
<dbReference type="SMART" id="SM00491">
    <property type="entry name" value="HELICc2"/>
    <property type="match status" value="1"/>
</dbReference>
<dbReference type="Pfam" id="PF13307">
    <property type="entry name" value="Helicase_C_2"/>
    <property type="match status" value="1"/>
</dbReference>
<protein>
    <submittedName>
        <fullName evidence="6">Helicase c2</fullName>
    </submittedName>
</protein>
<proteinExistence type="inferred from homology"/>
<keyword evidence="1" id="KW-0547">Nucleotide-binding</keyword>
<dbReference type="PANTHER" id="PTHR11472:SF34">
    <property type="entry name" value="REGULATOR OF TELOMERE ELONGATION HELICASE 1"/>
    <property type="match status" value="1"/>
</dbReference>
<dbReference type="GO" id="GO:0003676">
    <property type="term" value="F:nucleic acid binding"/>
    <property type="evidence" value="ECO:0007669"/>
    <property type="project" value="InterPro"/>
</dbReference>
<evidence type="ECO:0000256" key="3">
    <source>
        <dbReference type="ARBA" id="ARBA00022840"/>
    </source>
</evidence>
<dbReference type="InterPro" id="IPR045028">
    <property type="entry name" value="DinG/Rad3-like"/>
</dbReference>
<dbReference type="InterPro" id="IPR027417">
    <property type="entry name" value="P-loop_NTPase"/>
</dbReference>
<keyword evidence="6" id="KW-0347">Helicase</keyword>
<dbReference type="GO" id="GO:0006281">
    <property type="term" value="P:DNA repair"/>
    <property type="evidence" value="ECO:0007669"/>
    <property type="project" value="TreeGrafter"/>
</dbReference>
<reference evidence="6" key="2">
    <citation type="submission" date="2014-03" db="EMBL/GenBank/DDBJ databases">
        <title>Candidatus Competibacter-lineage genomes retrieved from metagenomes reveal functional metabolic diversity.</title>
        <authorList>
            <person name="McIlroy S.J."/>
            <person name="Albertsen M."/>
            <person name="Andresen E.K."/>
            <person name="Saunders A.M."/>
            <person name="Kristiansen R."/>
            <person name="Stokholm-Bjerregaard M."/>
            <person name="Nielsen K.L."/>
            <person name="Nielsen P.H."/>
        </authorList>
    </citation>
    <scope>NUCLEOTIDE SEQUENCE</scope>
    <source>
        <strain evidence="6">Run_A_D11</strain>
    </source>
</reference>
<evidence type="ECO:0000313" key="6">
    <source>
        <dbReference type="EMBL" id="CDI01851.1"/>
    </source>
</evidence>
<evidence type="ECO:0000256" key="1">
    <source>
        <dbReference type="ARBA" id="ARBA00022741"/>
    </source>
</evidence>
<evidence type="ECO:0000256" key="2">
    <source>
        <dbReference type="ARBA" id="ARBA00022801"/>
    </source>
</evidence>
<dbReference type="STRING" id="1400863.BN873_210072"/>
<dbReference type="Proteomes" id="UP000035760">
    <property type="component" value="Unassembled WGS sequence"/>
</dbReference>
<comment type="caution">
    <text evidence="6">The sequence shown here is derived from an EMBL/GenBank/DDBJ whole genome shotgun (WGS) entry which is preliminary data.</text>
</comment>
<dbReference type="InterPro" id="IPR014013">
    <property type="entry name" value="Helic_SF1/SF2_ATP-bd_DinG/Rad3"/>
</dbReference>
<sequence length="644" mass="70622">MAVLATHATSTVAALLGPKGPLAKQIPGFAPRLSQQKMAEAVATALAENRMLVVEAGTGTGKTYAYLVPALLAGARVIISTGTRHLQDQLYQLDLPVVRRALAVSARIALLKGRSNYLCRYRLQTIEESGRLATREQVADLRRVRAWARRTRYGDIAELAEVSETSALWPRVTSTVDNCLGQDCPQFSDCFLAKARREASAADVLIINHHLFCADMALRETGFAELLPGAEIVILDEAHQLPEIASHFFGKSLSGYQLSELARDTVVEQLRDAADFVDLRRRAEALDPAVAMLREALGLGDRRVLWREVAGRSSIREAVERTTDALERLREALKEAAPRGKGLESCYRRSEDLAARLALLTGMEEQPDSVRWLETRGRGFGLSLTPLDIAHTFRARLGTQPSAWVFTSATLAVGDAFTHFAARLGLDDYDALRLDSPFDFVGNTLLYHPTGLPDPASPQYTAALLEAVLPVLFASRGRAFLLFTSHRALQEAAGWLVGRMDYPLLIQGQAPKAALLREFRALGNAVLLGTASFWEGVDVRGEALSCVVIDRLPFAAPGDPVLQARIESLRRQGDDPFVSYQLPQAVIALKQGAGRLIRDVTDRGVLVLGDPRVISKSYGRVFLDSLPPMPRTRDLQRVEAFFGQ</sequence>
<evidence type="ECO:0000313" key="7">
    <source>
        <dbReference type="Proteomes" id="UP000035760"/>
    </source>
</evidence>
<dbReference type="GO" id="GO:0005524">
    <property type="term" value="F:ATP binding"/>
    <property type="evidence" value="ECO:0007669"/>
    <property type="project" value="UniProtKB-KW"/>
</dbReference>